<evidence type="ECO:0000256" key="1">
    <source>
        <dbReference type="SAM" id="Coils"/>
    </source>
</evidence>
<proteinExistence type="predicted"/>
<evidence type="ECO:0008006" key="5">
    <source>
        <dbReference type="Google" id="ProtNLM"/>
    </source>
</evidence>
<evidence type="ECO:0000256" key="2">
    <source>
        <dbReference type="SAM" id="SignalP"/>
    </source>
</evidence>
<feature type="chain" id="PRO_5046643880" description="NIPSNAP domain-containing protein" evidence="2">
    <location>
        <begin position="23"/>
        <end position="149"/>
    </location>
</feature>
<keyword evidence="2" id="KW-0732">Signal</keyword>
<dbReference type="Proteomes" id="UP001317963">
    <property type="component" value="Chromosome"/>
</dbReference>
<protein>
    <recommendedName>
        <fullName evidence="5">NIPSNAP domain-containing protein</fullName>
    </recommendedName>
</protein>
<reference evidence="3 4" key="1">
    <citation type="submission" date="2019-02" db="EMBL/GenBank/DDBJ databases">
        <title>Halieaceae_genomes.</title>
        <authorList>
            <person name="Li S.-H."/>
        </authorList>
    </citation>
    <scope>NUCLEOTIDE SEQUENCE [LARGE SCALE GENOMIC DNA]</scope>
    <source>
        <strain evidence="3 4">JH123</strain>
    </source>
</reference>
<organism evidence="3 4">
    <name type="scientific">Candidatus Paraluminiphilus aquimaris</name>
    <dbReference type="NCBI Taxonomy" id="2518994"/>
    <lineage>
        <taxon>Bacteria</taxon>
        <taxon>Pseudomonadati</taxon>
        <taxon>Pseudomonadota</taxon>
        <taxon>Gammaproteobacteria</taxon>
        <taxon>Cellvibrionales</taxon>
        <taxon>Halieaceae</taxon>
        <taxon>Candidatus Paraluminiphilus</taxon>
    </lineage>
</organism>
<keyword evidence="1" id="KW-0175">Coiled coil</keyword>
<accession>A0ABY6Q492</accession>
<evidence type="ECO:0000313" key="4">
    <source>
        <dbReference type="Proteomes" id="UP001317963"/>
    </source>
</evidence>
<name>A0ABY6Q492_9GAMM</name>
<keyword evidence="4" id="KW-1185">Reference proteome</keyword>
<dbReference type="RefSeq" id="WP_279242208.1">
    <property type="nucleotide sequence ID" value="NZ_CP036501.1"/>
</dbReference>
<gene>
    <name evidence="3" type="ORF">E0F26_01155</name>
</gene>
<feature type="coiled-coil region" evidence="1">
    <location>
        <begin position="96"/>
        <end position="123"/>
    </location>
</feature>
<feature type="signal peptide" evidence="2">
    <location>
        <begin position="1"/>
        <end position="22"/>
    </location>
</feature>
<dbReference type="EMBL" id="CP036501">
    <property type="protein sequence ID" value="UZP73424.1"/>
    <property type="molecule type" value="Genomic_DNA"/>
</dbReference>
<evidence type="ECO:0000313" key="3">
    <source>
        <dbReference type="EMBL" id="UZP73424.1"/>
    </source>
</evidence>
<sequence length="149" mass="17135">MKYFLSMLVASVMIGTSLTATAEIWEDYDLSQEVTELTVIAVKPNYVDGYLTRLEGTWVNSMQVLKDQGAIKNFAVWAANVADSPNVFLTVTYENMGAMQQNAEQYQKMVAEMTKRFESNEEENQEISQGYEEYREIVDRKVLSRVQYK</sequence>